<proteinExistence type="predicted"/>
<feature type="transmembrane region" description="Helical" evidence="1">
    <location>
        <begin position="16"/>
        <end position="36"/>
    </location>
</feature>
<accession>A0A4R1KRX3</accession>
<protein>
    <submittedName>
        <fullName evidence="2">Putative F0F1-ATPase subunit (Ca2+/Mg2+ transporter)</fullName>
    </submittedName>
</protein>
<feature type="transmembrane region" description="Helical" evidence="1">
    <location>
        <begin position="48"/>
        <end position="70"/>
    </location>
</feature>
<gene>
    <name evidence="2" type="ORF">DFQ05_1555</name>
</gene>
<comment type="caution">
    <text evidence="2">The sequence shown here is derived from an EMBL/GenBank/DDBJ whole genome shotgun (WGS) entry which is preliminary data.</text>
</comment>
<reference evidence="2 3" key="1">
    <citation type="journal article" date="2015" name="Stand. Genomic Sci.">
        <title>Genomic Encyclopedia of Bacterial and Archaeal Type Strains, Phase III: the genomes of soil and plant-associated and newly described type strains.</title>
        <authorList>
            <person name="Whitman W.B."/>
            <person name="Woyke T."/>
            <person name="Klenk H.P."/>
            <person name="Zhou Y."/>
            <person name="Lilburn T.G."/>
            <person name="Beck B.J."/>
            <person name="De Vos P."/>
            <person name="Vandamme P."/>
            <person name="Eisen J.A."/>
            <person name="Garrity G."/>
            <person name="Hugenholtz P."/>
            <person name="Kyrpides N.C."/>
        </authorList>
    </citation>
    <scope>NUCLEOTIDE SEQUENCE [LARGE SCALE GENOMIC DNA]</scope>
    <source>
        <strain evidence="2 3">CECT 8445</strain>
    </source>
</reference>
<dbReference type="RefSeq" id="WP_132704809.1">
    <property type="nucleotide sequence ID" value="NZ_SMGI01000002.1"/>
</dbReference>
<keyword evidence="1" id="KW-0472">Membrane</keyword>
<dbReference type="InterPro" id="IPR032820">
    <property type="entry name" value="ATPase_put"/>
</dbReference>
<dbReference type="Proteomes" id="UP000295714">
    <property type="component" value="Unassembled WGS sequence"/>
</dbReference>
<evidence type="ECO:0000256" key="1">
    <source>
        <dbReference type="SAM" id="Phobius"/>
    </source>
</evidence>
<keyword evidence="3" id="KW-1185">Reference proteome</keyword>
<name>A0A4R1KRX3_9FLAO</name>
<dbReference type="Pfam" id="PF09527">
    <property type="entry name" value="ATPase_gene1"/>
    <property type="match status" value="1"/>
</dbReference>
<evidence type="ECO:0000313" key="2">
    <source>
        <dbReference type="EMBL" id="TCK67774.1"/>
    </source>
</evidence>
<dbReference type="AlphaFoldDB" id="A0A4R1KRX3"/>
<keyword evidence="1" id="KW-0812">Transmembrane</keyword>
<keyword evidence="1" id="KW-1133">Transmembrane helix</keyword>
<dbReference type="EMBL" id="SMGI01000002">
    <property type="protein sequence ID" value="TCK67774.1"/>
    <property type="molecule type" value="Genomic_DNA"/>
</dbReference>
<dbReference type="OrthoDB" id="9798708at2"/>
<sequence length="77" mass="8821">MQEKEKTKKDKAPSKFIRFTGTAFQMGGTIFLGNYFGKWLDTKYGTDYLETTVTLFSVFAAMYMVIAQVIKISKEDD</sequence>
<organism evidence="2 3">
    <name type="scientific">Winogradskyella wandonensis</name>
    <dbReference type="NCBI Taxonomy" id="1442586"/>
    <lineage>
        <taxon>Bacteria</taxon>
        <taxon>Pseudomonadati</taxon>
        <taxon>Bacteroidota</taxon>
        <taxon>Flavobacteriia</taxon>
        <taxon>Flavobacteriales</taxon>
        <taxon>Flavobacteriaceae</taxon>
        <taxon>Winogradskyella</taxon>
    </lineage>
</organism>
<evidence type="ECO:0000313" key="3">
    <source>
        <dbReference type="Proteomes" id="UP000295714"/>
    </source>
</evidence>